<evidence type="ECO:0000313" key="2">
    <source>
        <dbReference type="Proteomes" id="UP000287352"/>
    </source>
</evidence>
<protein>
    <submittedName>
        <fullName evidence="1">Uncharacterized protein</fullName>
    </submittedName>
</protein>
<gene>
    <name evidence="1" type="ORF">KTT_13470</name>
</gene>
<dbReference type="Proteomes" id="UP000287352">
    <property type="component" value="Unassembled WGS sequence"/>
</dbReference>
<organism evidence="1 2">
    <name type="scientific">Tengunoibacter tsumagoiensis</name>
    <dbReference type="NCBI Taxonomy" id="2014871"/>
    <lineage>
        <taxon>Bacteria</taxon>
        <taxon>Bacillati</taxon>
        <taxon>Chloroflexota</taxon>
        <taxon>Ktedonobacteria</taxon>
        <taxon>Ktedonobacterales</taxon>
        <taxon>Dictyobacteraceae</taxon>
        <taxon>Tengunoibacter</taxon>
    </lineage>
</organism>
<dbReference type="EMBL" id="BIFR01000001">
    <property type="protein sequence ID" value="GCE11488.1"/>
    <property type="molecule type" value="Genomic_DNA"/>
</dbReference>
<comment type="caution">
    <text evidence="1">The sequence shown here is derived from an EMBL/GenBank/DDBJ whole genome shotgun (WGS) entry which is preliminary data.</text>
</comment>
<sequence length="229" mass="26199">MKETTPTRSTLLLTGLALGTGMALLTALVTTIRQEIRHRGYPSWEECQCDFKVSKTIFQVWQSSNEQRGETIVSEEWGVYLVKPAQWLRRLMHYSAQVIATLNPRQRYLERVTLSPQEAYLLAAMLHANVSNEDLSDEYTSEPSYVIWRREVLHFPKHLFDSCIRRLYPVQISPERLHQAQGLPVLWDPQTSLPLATESNLLNAPLGTRIDCVGWSPAQITYCTARLNG</sequence>
<accession>A0A401ZXA6</accession>
<proteinExistence type="predicted"/>
<evidence type="ECO:0000313" key="1">
    <source>
        <dbReference type="EMBL" id="GCE11488.1"/>
    </source>
</evidence>
<reference evidence="2" key="1">
    <citation type="submission" date="2018-12" db="EMBL/GenBank/DDBJ databases">
        <title>Tengunoibacter tsumagoiensis gen. nov., sp. nov., Dictyobacter kobayashii sp. nov., D. alpinus sp. nov., and D. joshuensis sp. nov. and description of Dictyobacteraceae fam. nov. within the order Ktedonobacterales isolated from Tengu-no-mugimeshi.</title>
        <authorList>
            <person name="Wang C.M."/>
            <person name="Zheng Y."/>
            <person name="Sakai Y."/>
            <person name="Toyoda A."/>
            <person name="Minakuchi Y."/>
            <person name="Abe K."/>
            <person name="Yokota A."/>
            <person name="Yabe S."/>
        </authorList>
    </citation>
    <scope>NUCLEOTIDE SEQUENCE [LARGE SCALE GENOMIC DNA]</scope>
    <source>
        <strain evidence="2">Uno3</strain>
    </source>
</reference>
<name>A0A401ZXA6_9CHLR</name>
<dbReference type="RefSeq" id="WP_126579199.1">
    <property type="nucleotide sequence ID" value="NZ_BIFR01000001.1"/>
</dbReference>
<dbReference type="AlphaFoldDB" id="A0A401ZXA6"/>
<keyword evidence="2" id="KW-1185">Reference proteome</keyword>
<dbReference type="OrthoDB" id="155478at2"/>